<keyword evidence="2" id="KW-1015">Disulfide bond</keyword>
<evidence type="ECO:0000313" key="5">
    <source>
        <dbReference type="EMBL" id="KAF1845559.1"/>
    </source>
</evidence>
<dbReference type="Gene3D" id="3.30.60.10">
    <property type="entry name" value="Endochitinase-like"/>
    <property type="match status" value="1"/>
</dbReference>
<proteinExistence type="predicted"/>
<dbReference type="GO" id="GO:0008061">
    <property type="term" value="F:chitin binding"/>
    <property type="evidence" value="ECO:0007669"/>
    <property type="project" value="UniProtKB-UniRule"/>
</dbReference>
<comment type="caution">
    <text evidence="2">Lacks conserved residue(s) required for the propagation of feature annotation.</text>
</comment>
<dbReference type="PROSITE" id="PS50941">
    <property type="entry name" value="CHIT_BIND_I_2"/>
    <property type="match status" value="1"/>
</dbReference>
<keyword evidence="3" id="KW-0732">Signal</keyword>
<dbReference type="SMART" id="SM00270">
    <property type="entry name" value="ChtBD1"/>
    <property type="match status" value="1"/>
</dbReference>
<dbReference type="SUPFAM" id="SSF57016">
    <property type="entry name" value="Plant lectins/antimicrobial peptides"/>
    <property type="match status" value="1"/>
</dbReference>
<gene>
    <name evidence="5" type="ORF">K460DRAFT_283099</name>
</gene>
<organism evidence="5 6">
    <name type="scientific">Cucurbitaria berberidis CBS 394.84</name>
    <dbReference type="NCBI Taxonomy" id="1168544"/>
    <lineage>
        <taxon>Eukaryota</taxon>
        <taxon>Fungi</taxon>
        <taxon>Dikarya</taxon>
        <taxon>Ascomycota</taxon>
        <taxon>Pezizomycotina</taxon>
        <taxon>Dothideomycetes</taxon>
        <taxon>Pleosporomycetidae</taxon>
        <taxon>Pleosporales</taxon>
        <taxon>Pleosporineae</taxon>
        <taxon>Cucurbitariaceae</taxon>
        <taxon>Cucurbitaria</taxon>
    </lineage>
</organism>
<evidence type="ECO:0000256" key="3">
    <source>
        <dbReference type="SAM" id="SignalP"/>
    </source>
</evidence>
<evidence type="ECO:0000259" key="4">
    <source>
        <dbReference type="PROSITE" id="PS50941"/>
    </source>
</evidence>
<dbReference type="Proteomes" id="UP000800039">
    <property type="component" value="Unassembled WGS sequence"/>
</dbReference>
<feature type="domain" description="Chitin-binding type-1" evidence="4">
    <location>
        <begin position="25"/>
        <end position="71"/>
    </location>
</feature>
<dbReference type="GeneID" id="63845878"/>
<reference evidence="5" key="1">
    <citation type="submission" date="2020-01" db="EMBL/GenBank/DDBJ databases">
        <authorList>
            <consortium name="DOE Joint Genome Institute"/>
            <person name="Haridas S."/>
            <person name="Albert R."/>
            <person name="Binder M."/>
            <person name="Bloem J."/>
            <person name="Labutti K."/>
            <person name="Salamov A."/>
            <person name="Andreopoulos B."/>
            <person name="Baker S.E."/>
            <person name="Barry K."/>
            <person name="Bills G."/>
            <person name="Bluhm B.H."/>
            <person name="Cannon C."/>
            <person name="Castanera R."/>
            <person name="Culley D.E."/>
            <person name="Daum C."/>
            <person name="Ezra D."/>
            <person name="Gonzalez J.B."/>
            <person name="Henrissat B."/>
            <person name="Kuo A."/>
            <person name="Liang C."/>
            <person name="Lipzen A."/>
            <person name="Lutzoni F."/>
            <person name="Magnuson J."/>
            <person name="Mondo S."/>
            <person name="Nolan M."/>
            <person name="Ohm R."/>
            <person name="Pangilinan J."/>
            <person name="Park H.-J."/>
            <person name="Ramirez L."/>
            <person name="Alfaro M."/>
            <person name="Sun H."/>
            <person name="Tritt A."/>
            <person name="Yoshinaga Y."/>
            <person name="Zwiers L.-H."/>
            <person name="Turgeon B.G."/>
            <person name="Goodwin S.B."/>
            <person name="Spatafora J.W."/>
            <person name="Crous P.W."/>
            <person name="Grigoriev I.V."/>
        </authorList>
    </citation>
    <scope>NUCLEOTIDE SEQUENCE</scope>
    <source>
        <strain evidence="5">CBS 394.84</strain>
    </source>
</reference>
<feature type="chain" id="PRO_5040477890" evidence="3">
    <location>
        <begin position="20"/>
        <end position="71"/>
    </location>
</feature>
<feature type="non-terminal residue" evidence="5">
    <location>
        <position position="71"/>
    </location>
</feature>
<feature type="signal peptide" evidence="3">
    <location>
        <begin position="1"/>
        <end position="19"/>
    </location>
</feature>
<dbReference type="EMBL" id="ML976616">
    <property type="protein sequence ID" value="KAF1845559.1"/>
    <property type="molecule type" value="Genomic_DNA"/>
</dbReference>
<dbReference type="Pfam" id="PF00187">
    <property type="entry name" value="Chitin_bind_1"/>
    <property type="match status" value="1"/>
</dbReference>
<name>A0A9P4GHY7_9PLEO</name>
<keyword evidence="1 2" id="KW-0147">Chitin-binding</keyword>
<evidence type="ECO:0000256" key="2">
    <source>
        <dbReference type="PROSITE-ProRule" id="PRU00261"/>
    </source>
</evidence>
<evidence type="ECO:0000256" key="1">
    <source>
        <dbReference type="ARBA" id="ARBA00022669"/>
    </source>
</evidence>
<feature type="disulfide bond" evidence="2">
    <location>
        <begin position="45"/>
        <end position="59"/>
    </location>
</feature>
<dbReference type="OrthoDB" id="1193027at2759"/>
<comment type="caution">
    <text evidence="5">The sequence shown here is derived from an EMBL/GenBank/DDBJ whole genome shotgun (WGS) entry which is preliminary data.</text>
</comment>
<dbReference type="InterPro" id="IPR001002">
    <property type="entry name" value="Chitin-bd_1"/>
</dbReference>
<dbReference type="InterPro" id="IPR036861">
    <property type="entry name" value="Endochitinase-like_sf"/>
</dbReference>
<dbReference type="AlphaFoldDB" id="A0A9P4GHY7"/>
<protein>
    <submittedName>
        <fullName evidence="5">Carbohydrate-binding module family 18 protein</fullName>
    </submittedName>
</protein>
<accession>A0A9P4GHY7</accession>
<keyword evidence="6" id="KW-1185">Reference proteome</keyword>
<evidence type="ECO:0000313" key="6">
    <source>
        <dbReference type="Proteomes" id="UP000800039"/>
    </source>
</evidence>
<sequence>MRSLILLSLTSLTALLANAQSISTSGHCGASFGGLTCAGSSFGSCCSQHNWCGSTAAHCTEGCQSGFGTCN</sequence>
<dbReference type="RefSeq" id="XP_040788122.1">
    <property type="nucleotide sequence ID" value="XM_040928625.1"/>
</dbReference>